<gene>
    <name evidence="2" type="ORF">BTM25_08640</name>
</gene>
<feature type="compositionally biased region" description="Basic and acidic residues" evidence="1">
    <location>
        <begin position="555"/>
        <end position="565"/>
    </location>
</feature>
<evidence type="ECO:0000313" key="2">
    <source>
        <dbReference type="EMBL" id="POM26463.1"/>
    </source>
</evidence>
<dbReference type="AlphaFoldDB" id="A0A2P4UN41"/>
<organism evidence="2 3">
    <name type="scientific">Actinomadura rubteroloni</name>
    <dbReference type="NCBI Taxonomy" id="1926885"/>
    <lineage>
        <taxon>Bacteria</taxon>
        <taxon>Bacillati</taxon>
        <taxon>Actinomycetota</taxon>
        <taxon>Actinomycetes</taxon>
        <taxon>Streptosporangiales</taxon>
        <taxon>Thermomonosporaceae</taxon>
        <taxon>Actinomadura</taxon>
    </lineage>
</organism>
<comment type="caution">
    <text evidence="2">The sequence shown here is derived from an EMBL/GenBank/DDBJ whole genome shotgun (WGS) entry which is preliminary data.</text>
</comment>
<keyword evidence="3" id="KW-1185">Reference proteome</keyword>
<protein>
    <submittedName>
        <fullName evidence="2">Uncharacterized protein</fullName>
    </submittedName>
</protein>
<evidence type="ECO:0000313" key="3">
    <source>
        <dbReference type="Proteomes" id="UP000242367"/>
    </source>
</evidence>
<dbReference type="EMBL" id="MTBP01000001">
    <property type="protein sequence ID" value="POM26463.1"/>
    <property type="molecule type" value="Genomic_DNA"/>
</dbReference>
<dbReference type="RefSeq" id="WP_103561427.1">
    <property type="nucleotide sequence ID" value="NZ_MTBP01000001.1"/>
</dbReference>
<sequence length="571" mass="62926">MFRIHRGVIQAARPPDDDDLLFLCWPVLVYRVTAPVVRVRHLNILEKVVLALCHAGLRHPPDIAARIHQNIELCKFVLGRLHAAGQLDGANAPTEKGVRTLLTSQLGEEPELIVTHVLQDPVTRRLWPRTADDLRYRQVRRSDGDTADLRLNTAGAPRSVTAHVVGCPVDPADVPRPTAQEIIDAVAAHRRAKIAHRAEDFADARGGRAPAAYLAERDLEAFTTELTMPSDDTVRQVLDVGRPLPEYLLLWWRDDGPDGGGRRAEDPFGLDPNPFPQRLLADRLRDDADLAARVLGFGEAGEARRRAAYRSAANDLRASAEARLVQALGAEIRRRPEALTLLLGLEDAAARGGDSGVEEVAREAYRLYEYLFRLLAREYPVPDRPSWDRANSAAAAEVVRSALGEAADEIGFTTLPPAFTGRPLEGLRKYPGRVRAGNPPVGLARAFVPQLVPYLLVAAADARSVHRTGHPLRDLAARRPALLVDLEALGHLRNRGSHAERDATVEDDIAWCRELALDAARLLITLPPPAPERNQDDGQEPQQADQRPAHQGARGRTDGRREGRRAPGRRR</sequence>
<accession>A0A2P4UN41</accession>
<dbReference type="Proteomes" id="UP000242367">
    <property type="component" value="Unassembled WGS sequence"/>
</dbReference>
<evidence type="ECO:0000256" key="1">
    <source>
        <dbReference type="SAM" id="MobiDB-lite"/>
    </source>
</evidence>
<name>A0A2P4UN41_9ACTN</name>
<proteinExistence type="predicted"/>
<reference evidence="2 3" key="1">
    <citation type="journal article" date="2017" name="Chemistry">
        <title>Isolation, Biosynthesis and Chemical Modifications of Rubterolones A-F: Rare Tropolone Alkaloids from Actinomadura sp. 5-2.</title>
        <authorList>
            <person name="Guo H."/>
            <person name="Benndorf R."/>
            <person name="Leichnitz D."/>
            <person name="Klassen J.L."/>
            <person name="Vollmers J."/>
            <person name="Gorls H."/>
            <person name="Steinacker M."/>
            <person name="Weigel C."/>
            <person name="Dahse H.M."/>
            <person name="Kaster A.K."/>
            <person name="de Beer Z.W."/>
            <person name="Poulsen M."/>
            <person name="Beemelmanns C."/>
        </authorList>
    </citation>
    <scope>NUCLEOTIDE SEQUENCE [LARGE SCALE GENOMIC DNA]</scope>
    <source>
        <strain evidence="2 3">5-2</strain>
    </source>
</reference>
<feature type="region of interest" description="Disordered" evidence="1">
    <location>
        <begin position="527"/>
        <end position="571"/>
    </location>
</feature>